<sequence>IDLMYFIRTADPTKMRICERQCDEDEPKLLETTVGCVFPLLSVAPDHSSGDLKASVDKLVDEGEVRQKKRKTKVADAGKPSHPAKKLREDYGAPGRPTVGGKSQSSIQRFLVGAVQNSKVMGGIMPTLPFVSSSVSTTSEREDGDHTELLAGANLHAIGAPQRFVISSDSSDHSGVNIAEAEVGFVVRTSMSIITSATTTTPTADPAAISKEKLVVPLYLVLILLPQAGFILFLIVQVATSSLVMVDEFDPPKCFASIRKMDHDQLFTEFNVGAAHQISLSVEVRMRAEYHIKEKRRLKSI</sequence>
<feature type="non-terminal residue" evidence="3">
    <location>
        <position position="301"/>
    </location>
</feature>
<evidence type="ECO:0000256" key="2">
    <source>
        <dbReference type="SAM" id="Phobius"/>
    </source>
</evidence>
<gene>
    <name evidence="3" type="ORF">Tci_675574</name>
</gene>
<feature type="region of interest" description="Disordered" evidence="1">
    <location>
        <begin position="64"/>
        <end position="104"/>
    </location>
</feature>
<evidence type="ECO:0000256" key="1">
    <source>
        <dbReference type="SAM" id="MobiDB-lite"/>
    </source>
</evidence>
<evidence type="ECO:0000313" key="3">
    <source>
        <dbReference type="EMBL" id="GFB03603.1"/>
    </source>
</evidence>
<keyword evidence="2" id="KW-1133">Transmembrane helix</keyword>
<protein>
    <submittedName>
        <fullName evidence="3">Uncharacterized protein</fullName>
    </submittedName>
</protein>
<reference evidence="3" key="1">
    <citation type="journal article" date="2019" name="Sci. Rep.">
        <title>Draft genome of Tanacetum cinerariifolium, the natural source of mosquito coil.</title>
        <authorList>
            <person name="Yamashiro T."/>
            <person name="Shiraishi A."/>
            <person name="Satake H."/>
            <person name="Nakayama K."/>
        </authorList>
    </citation>
    <scope>NUCLEOTIDE SEQUENCE</scope>
</reference>
<dbReference type="AlphaFoldDB" id="A0A699KSJ3"/>
<dbReference type="EMBL" id="BKCJ010538270">
    <property type="protein sequence ID" value="GFB03603.1"/>
    <property type="molecule type" value="Genomic_DNA"/>
</dbReference>
<organism evidence="3">
    <name type="scientific">Tanacetum cinerariifolium</name>
    <name type="common">Dalmatian daisy</name>
    <name type="synonym">Chrysanthemum cinerariifolium</name>
    <dbReference type="NCBI Taxonomy" id="118510"/>
    <lineage>
        <taxon>Eukaryota</taxon>
        <taxon>Viridiplantae</taxon>
        <taxon>Streptophyta</taxon>
        <taxon>Embryophyta</taxon>
        <taxon>Tracheophyta</taxon>
        <taxon>Spermatophyta</taxon>
        <taxon>Magnoliopsida</taxon>
        <taxon>eudicotyledons</taxon>
        <taxon>Gunneridae</taxon>
        <taxon>Pentapetalae</taxon>
        <taxon>asterids</taxon>
        <taxon>campanulids</taxon>
        <taxon>Asterales</taxon>
        <taxon>Asteraceae</taxon>
        <taxon>Asteroideae</taxon>
        <taxon>Anthemideae</taxon>
        <taxon>Anthemidinae</taxon>
        <taxon>Tanacetum</taxon>
    </lineage>
</organism>
<proteinExistence type="predicted"/>
<comment type="caution">
    <text evidence="3">The sequence shown here is derived from an EMBL/GenBank/DDBJ whole genome shotgun (WGS) entry which is preliminary data.</text>
</comment>
<keyword evidence="2" id="KW-0472">Membrane</keyword>
<accession>A0A699KSJ3</accession>
<name>A0A699KSJ3_TANCI</name>
<keyword evidence="2" id="KW-0812">Transmembrane</keyword>
<feature type="transmembrane region" description="Helical" evidence="2">
    <location>
        <begin position="216"/>
        <end position="236"/>
    </location>
</feature>
<feature type="non-terminal residue" evidence="3">
    <location>
        <position position="1"/>
    </location>
</feature>